<dbReference type="OrthoDB" id="4846291at2759"/>
<evidence type="ECO:0008006" key="4">
    <source>
        <dbReference type="Google" id="ProtNLM"/>
    </source>
</evidence>
<dbReference type="AlphaFoldDB" id="A0A9P8VDK0"/>
<sequence>MEVRVEEVEFLSKHDYLDVDLVDKWGWSILQRLAAYGTAIDVRKLIQLGASIHHLHMPFGWPAIFHAAHWGNLDTFLELLNHYPKDIIHAEDVAAAEGPDRLQEFRDILREFDFDFEFAEDEEDEEEEEGEFVDAFEDMPLL</sequence>
<protein>
    <recommendedName>
        <fullName evidence="4">Ankyrin repeat protein</fullName>
    </recommendedName>
</protein>
<keyword evidence="3" id="KW-1185">Reference proteome</keyword>
<dbReference type="SUPFAM" id="SSF48403">
    <property type="entry name" value="Ankyrin repeat"/>
    <property type="match status" value="1"/>
</dbReference>
<proteinExistence type="predicted"/>
<comment type="caution">
    <text evidence="2">The sequence shown here is derived from an EMBL/GenBank/DDBJ whole genome shotgun (WGS) entry which is preliminary data.</text>
</comment>
<dbReference type="EMBL" id="JAGSXJ010000010">
    <property type="protein sequence ID" value="KAH6687829.1"/>
    <property type="molecule type" value="Genomic_DNA"/>
</dbReference>
<dbReference type="Gene3D" id="1.25.40.20">
    <property type="entry name" value="Ankyrin repeat-containing domain"/>
    <property type="match status" value="1"/>
</dbReference>
<gene>
    <name evidence="2" type="ORF">F5X68DRAFT_239269</name>
</gene>
<reference evidence="2" key="1">
    <citation type="journal article" date="2021" name="Nat. Commun.">
        <title>Genetic determinants of endophytism in the Arabidopsis root mycobiome.</title>
        <authorList>
            <person name="Mesny F."/>
            <person name="Miyauchi S."/>
            <person name="Thiergart T."/>
            <person name="Pickel B."/>
            <person name="Atanasova L."/>
            <person name="Karlsson M."/>
            <person name="Huettel B."/>
            <person name="Barry K.W."/>
            <person name="Haridas S."/>
            <person name="Chen C."/>
            <person name="Bauer D."/>
            <person name="Andreopoulos W."/>
            <person name="Pangilinan J."/>
            <person name="LaButti K."/>
            <person name="Riley R."/>
            <person name="Lipzen A."/>
            <person name="Clum A."/>
            <person name="Drula E."/>
            <person name="Henrissat B."/>
            <person name="Kohler A."/>
            <person name="Grigoriev I.V."/>
            <person name="Martin F.M."/>
            <person name="Hacquard S."/>
        </authorList>
    </citation>
    <scope>NUCLEOTIDE SEQUENCE</scope>
    <source>
        <strain evidence="2">MPI-SDFR-AT-0117</strain>
    </source>
</reference>
<evidence type="ECO:0000313" key="3">
    <source>
        <dbReference type="Proteomes" id="UP000770015"/>
    </source>
</evidence>
<accession>A0A9P8VDK0</accession>
<dbReference type="Proteomes" id="UP000770015">
    <property type="component" value="Unassembled WGS sequence"/>
</dbReference>
<name>A0A9P8VDK0_9PEZI</name>
<dbReference type="InterPro" id="IPR036770">
    <property type="entry name" value="Ankyrin_rpt-contain_sf"/>
</dbReference>
<evidence type="ECO:0000313" key="2">
    <source>
        <dbReference type="EMBL" id="KAH6687829.1"/>
    </source>
</evidence>
<feature type="region of interest" description="Disordered" evidence="1">
    <location>
        <begin position="120"/>
        <end position="142"/>
    </location>
</feature>
<organism evidence="2 3">
    <name type="scientific">Plectosphaerella plurivora</name>
    <dbReference type="NCBI Taxonomy" id="936078"/>
    <lineage>
        <taxon>Eukaryota</taxon>
        <taxon>Fungi</taxon>
        <taxon>Dikarya</taxon>
        <taxon>Ascomycota</taxon>
        <taxon>Pezizomycotina</taxon>
        <taxon>Sordariomycetes</taxon>
        <taxon>Hypocreomycetidae</taxon>
        <taxon>Glomerellales</taxon>
        <taxon>Plectosphaerellaceae</taxon>
        <taxon>Plectosphaerella</taxon>
    </lineage>
</organism>
<evidence type="ECO:0000256" key="1">
    <source>
        <dbReference type="SAM" id="MobiDB-lite"/>
    </source>
</evidence>